<dbReference type="SMART" id="SM00506">
    <property type="entry name" value="A1pp"/>
    <property type="match status" value="1"/>
</dbReference>
<dbReference type="PROSITE" id="PS51154">
    <property type="entry name" value="MACRO"/>
    <property type="match status" value="1"/>
</dbReference>
<dbReference type="RefSeq" id="WP_138696594.1">
    <property type="nucleotide sequence ID" value="NZ_JBHSAZ010000006.1"/>
</dbReference>
<accession>A0A5S4FSR2</accession>
<protein>
    <submittedName>
        <fullName evidence="2">Appr-1-p processing protein</fullName>
    </submittedName>
</protein>
<dbReference type="EMBL" id="VCKX01000260">
    <property type="protein sequence ID" value="TMR23171.1"/>
    <property type="molecule type" value="Genomic_DNA"/>
</dbReference>
<name>A0A5S4FSR2_9ACTN</name>
<dbReference type="SUPFAM" id="SSF52949">
    <property type="entry name" value="Macro domain-like"/>
    <property type="match status" value="1"/>
</dbReference>
<evidence type="ECO:0000259" key="1">
    <source>
        <dbReference type="PROSITE" id="PS51154"/>
    </source>
</evidence>
<keyword evidence="3" id="KW-1185">Reference proteome</keyword>
<evidence type="ECO:0000313" key="2">
    <source>
        <dbReference type="EMBL" id="TMR23171.1"/>
    </source>
</evidence>
<feature type="domain" description="Macro" evidence="1">
    <location>
        <begin position="22"/>
        <end position="201"/>
    </location>
</feature>
<evidence type="ECO:0000313" key="3">
    <source>
        <dbReference type="Proteomes" id="UP000306628"/>
    </source>
</evidence>
<proteinExistence type="predicted"/>
<gene>
    <name evidence="2" type="ORF">ETD85_48310</name>
</gene>
<dbReference type="Pfam" id="PF01661">
    <property type="entry name" value="Macro"/>
    <property type="match status" value="1"/>
</dbReference>
<dbReference type="Proteomes" id="UP000306628">
    <property type="component" value="Unassembled WGS sequence"/>
</dbReference>
<dbReference type="OrthoDB" id="1336276at2"/>
<dbReference type="AlphaFoldDB" id="A0A5S4FSR2"/>
<organism evidence="2 3">
    <name type="scientific">Nonomuraea zeae</name>
    <dbReference type="NCBI Taxonomy" id="1642303"/>
    <lineage>
        <taxon>Bacteria</taxon>
        <taxon>Bacillati</taxon>
        <taxon>Actinomycetota</taxon>
        <taxon>Actinomycetes</taxon>
        <taxon>Streptosporangiales</taxon>
        <taxon>Streptosporangiaceae</taxon>
        <taxon>Nonomuraea</taxon>
    </lineage>
</organism>
<sequence>MTVKHVPPQLKVVLVDVNAKVVEAWLPAFADTPEVEIHKGSILTQHVDAWVSPTNSRGRMDGGVDAAIKRHLGAGIQLRVQRAIRDRFDGSMPVGSAVCVPSGATNPKFLISTPTMVQSAQNVSETLNVALACAAAFQAIHAQNEKEPGSIESVALVGLGAATGEVPARVCANLMWTGYTLFNDYFFQDYDDLRKTIHEQLDDIDSRPQEERVRIKPPTRS</sequence>
<dbReference type="Gene3D" id="3.40.220.10">
    <property type="entry name" value="Leucine Aminopeptidase, subunit E, domain 1"/>
    <property type="match status" value="1"/>
</dbReference>
<comment type="caution">
    <text evidence="2">The sequence shown here is derived from an EMBL/GenBank/DDBJ whole genome shotgun (WGS) entry which is preliminary data.</text>
</comment>
<dbReference type="InterPro" id="IPR043472">
    <property type="entry name" value="Macro_dom-like"/>
</dbReference>
<reference evidence="2 3" key="1">
    <citation type="submission" date="2019-05" db="EMBL/GenBank/DDBJ databases">
        <title>Draft genome sequence of Nonomuraea zeae DSM 100528.</title>
        <authorList>
            <person name="Saricaoglu S."/>
            <person name="Isik K."/>
        </authorList>
    </citation>
    <scope>NUCLEOTIDE SEQUENCE [LARGE SCALE GENOMIC DNA]</scope>
    <source>
        <strain evidence="2 3">DSM 100528</strain>
    </source>
</reference>
<dbReference type="InterPro" id="IPR002589">
    <property type="entry name" value="Macro_dom"/>
</dbReference>